<dbReference type="Proteomes" id="UP001060164">
    <property type="component" value="Chromosome"/>
</dbReference>
<gene>
    <name evidence="2" type="ORF">NQ502_04040</name>
</gene>
<dbReference type="InterPro" id="IPR002035">
    <property type="entry name" value="VWF_A"/>
</dbReference>
<dbReference type="InterPro" id="IPR036465">
    <property type="entry name" value="vWFA_dom_sf"/>
</dbReference>
<feature type="domain" description="VWFA" evidence="1">
    <location>
        <begin position="400"/>
        <end position="583"/>
    </location>
</feature>
<dbReference type="Gene3D" id="3.40.50.410">
    <property type="entry name" value="von Willebrand factor, type A domain"/>
    <property type="match status" value="1"/>
</dbReference>
<dbReference type="PANTHER" id="PTHR41248:SF1">
    <property type="entry name" value="NORD PROTEIN"/>
    <property type="match status" value="1"/>
</dbReference>
<accession>A0ABY5VNA2</accession>
<dbReference type="PANTHER" id="PTHR41248">
    <property type="entry name" value="NORD PROTEIN"/>
    <property type="match status" value="1"/>
</dbReference>
<evidence type="ECO:0000313" key="2">
    <source>
        <dbReference type="EMBL" id="UWP61356.1"/>
    </source>
</evidence>
<dbReference type="Pfam" id="PF11775">
    <property type="entry name" value="CobT_C"/>
    <property type="match status" value="2"/>
</dbReference>
<name>A0ABY5VNA2_9FIRM</name>
<dbReference type="SUPFAM" id="SSF53300">
    <property type="entry name" value="vWA-like"/>
    <property type="match status" value="1"/>
</dbReference>
<dbReference type="EMBL" id="CP102290">
    <property type="protein sequence ID" value="UWP61356.1"/>
    <property type="molecule type" value="Genomic_DNA"/>
</dbReference>
<evidence type="ECO:0000313" key="3">
    <source>
        <dbReference type="Proteomes" id="UP001060164"/>
    </source>
</evidence>
<reference evidence="2" key="1">
    <citation type="journal article" date="2022" name="Cell">
        <title>Design, construction, and in vivo augmentation of a complex gut microbiome.</title>
        <authorList>
            <person name="Cheng A.G."/>
            <person name="Ho P.Y."/>
            <person name="Aranda-Diaz A."/>
            <person name="Jain S."/>
            <person name="Yu F.B."/>
            <person name="Meng X."/>
            <person name="Wang M."/>
            <person name="Iakiviak M."/>
            <person name="Nagashima K."/>
            <person name="Zhao A."/>
            <person name="Murugkar P."/>
            <person name="Patil A."/>
            <person name="Atabakhsh K."/>
            <person name="Weakley A."/>
            <person name="Yan J."/>
            <person name="Brumbaugh A.R."/>
            <person name="Higginbottom S."/>
            <person name="Dimas A."/>
            <person name="Shiver A.L."/>
            <person name="Deutschbauer A."/>
            <person name="Neff N."/>
            <person name="Sonnenburg J.L."/>
            <person name="Huang K.C."/>
            <person name="Fischbach M.A."/>
        </authorList>
    </citation>
    <scope>NUCLEOTIDE SEQUENCE</scope>
    <source>
        <strain evidence="2">DSM 19829</strain>
    </source>
</reference>
<dbReference type="InterPro" id="IPR051928">
    <property type="entry name" value="NorD/CobT"/>
</dbReference>
<protein>
    <submittedName>
        <fullName evidence="2">Nitric oxide reductase activation protein</fullName>
    </submittedName>
</protein>
<sequence>MDENMREEYQLEIENRIKNLIWTVCGDYTLEARPDVDAFLKSKYIALYDGIKQGAFAKYFCKEDLSLYLVKKLYIHADEASLMTIAQMCIEEAVEGRIASERSGVPEIRRRALEDTLEFDFHHLVKSEIGRLKAALFREKIQGEYVVSSAVRKNMERIYKLKYAETTRDVIEAIDELYNLWVEPGYEQTYGTLEHILSVTMEELAEYSWKDFLTEEMYEENLEAYLDKVSQDMTATRTPDSEEKEELSDQEGLRKKKVVVVDEEAMQKVYSYVELNFGKTYLSTLQEKRMNFQLCKGLHSDCSLYFTDGILRSPVTRNYQYEYAKKQQAKNKYAYYDYHRVVKRNIAVLSDTLKKALVMRDEVSETISDRGILIPSRLWKAGRTQDAKLFRKEEKTSTQDFVVEVLIDASGSQRPRQDKVVLQAYIIMEALSSVRIPHRVTSFCTFWDYTIIQRYREYDDPRSENERIFEFTTSSNNRDGLAVKAAAQELLNRDEEKKILIILSDGRPYDVILNRPNARNPQPYQGEYAIKDTGFEVRRLRSQGISVLGVFAGEEKDLEAEKKIFGKDFAYIRDIEYFSKIVGRYLKKQLEDNA</sequence>
<dbReference type="InterPro" id="IPR025861">
    <property type="entry name" value="CobT_VWA_dom"/>
</dbReference>
<keyword evidence="3" id="KW-1185">Reference proteome</keyword>
<dbReference type="SMART" id="SM00327">
    <property type="entry name" value="VWA"/>
    <property type="match status" value="1"/>
</dbReference>
<evidence type="ECO:0000259" key="1">
    <source>
        <dbReference type="SMART" id="SM00327"/>
    </source>
</evidence>
<organism evidence="2 3">
    <name type="scientific">Ruminococcus gauvreauii</name>
    <dbReference type="NCBI Taxonomy" id="438033"/>
    <lineage>
        <taxon>Bacteria</taxon>
        <taxon>Bacillati</taxon>
        <taxon>Bacillota</taxon>
        <taxon>Clostridia</taxon>
        <taxon>Eubacteriales</taxon>
        <taxon>Oscillospiraceae</taxon>
        <taxon>Ruminococcus</taxon>
    </lineage>
</organism>
<proteinExistence type="predicted"/>